<dbReference type="InterPro" id="IPR003838">
    <property type="entry name" value="ABC3_permease_C"/>
</dbReference>
<dbReference type="Pfam" id="PF12704">
    <property type="entry name" value="MacB_PCD"/>
    <property type="match status" value="1"/>
</dbReference>
<keyword evidence="2" id="KW-1003">Cell membrane</keyword>
<evidence type="ECO:0000259" key="8">
    <source>
        <dbReference type="Pfam" id="PF12704"/>
    </source>
</evidence>
<reference evidence="9" key="1">
    <citation type="journal article" date="2014" name="Int. J. Syst. Evol. Microbiol.">
        <title>Complete genome sequence of Corynebacterium casei LMG S-19264T (=DSM 44701T), isolated from a smear-ripened cheese.</title>
        <authorList>
            <consortium name="US DOE Joint Genome Institute (JGI-PGF)"/>
            <person name="Walter F."/>
            <person name="Albersmeier A."/>
            <person name="Kalinowski J."/>
            <person name="Ruckert C."/>
        </authorList>
    </citation>
    <scope>NUCLEOTIDE SEQUENCE</scope>
    <source>
        <strain evidence="9">CGMCC 1.15958</strain>
    </source>
</reference>
<feature type="transmembrane region" description="Helical" evidence="6">
    <location>
        <begin position="343"/>
        <end position="365"/>
    </location>
</feature>
<reference evidence="9" key="2">
    <citation type="submission" date="2020-09" db="EMBL/GenBank/DDBJ databases">
        <authorList>
            <person name="Sun Q."/>
            <person name="Zhou Y."/>
        </authorList>
    </citation>
    <scope>NUCLEOTIDE SEQUENCE</scope>
    <source>
        <strain evidence="9">CGMCC 1.15958</strain>
    </source>
</reference>
<accession>A0A917DNQ9</accession>
<sequence>MTLGIAMISLLMLLGKQLQDKFAKNISGIDLVVGAKGSPLQLILSSVYQIDNPTGNVYLDDVAAIAQNPLVKEMIPLSMGDNYQGFRIIGTNKKYFEHFKTKIASGKMFKGNLEVVLGASTAQNANLKVGDTFASSHGLDSEGEKHAENNYKVVGILEYNNSVVDNLILTSLNSVWNIHEHKDEHHEEEAADSTIKREITSAIIKFRSPMGMMTMPRNINQNSKLQAAVPAIEVNRLFELLGIGIEGLQFLAAVIMLISGISVFVSLYNSLKERKYEMALMLSMGASRTRLFLMLLLEGIILSLLGFIAGIALSRIGIYLISNALSKKFHFDVSQFSLQTGEIYLFVGALLVGILAAAIPSIGIYRINISKTLATE</sequence>
<keyword evidence="4 6" id="KW-1133">Transmembrane helix</keyword>
<evidence type="ECO:0000256" key="3">
    <source>
        <dbReference type="ARBA" id="ARBA00022692"/>
    </source>
</evidence>
<dbReference type="PANTHER" id="PTHR43738:SF2">
    <property type="entry name" value="ABC TRANSPORTER PERMEASE"/>
    <property type="match status" value="1"/>
</dbReference>
<dbReference type="AlphaFoldDB" id="A0A917DNQ9"/>
<protein>
    <submittedName>
        <fullName evidence="9">Peptide ABC transporter permease</fullName>
    </submittedName>
</protein>
<comment type="caution">
    <text evidence="9">The sequence shown here is derived from an EMBL/GenBank/DDBJ whole genome shotgun (WGS) entry which is preliminary data.</text>
</comment>
<dbReference type="PANTHER" id="PTHR43738">
    <property type="entry name" value="ABC TRANSPORTER, MEMBRANE PROTEIN"/>
    <property type="match status" value="1"/>
</dbReference>
<evidence type="ECO:0000256" key="2">
    <source>
        <dbReference type="ARBA" id="ARBA00022475"/>
    </source>
</evidence>
<feature type="transmembrane region" description="Helical" evidence="6">
    <location>
        <begin position="291"/>
        <end position="321"/>
    </location>
</feature>
<dbReference type="InterPro" id="IPR051125">
    <property type="entry name" value="ABC-4/HrtB_transporter"/>
</dbReference>
<evidence type="ECO:0000313" key="10">
    <source>
        <dbReference type="Proteomes" id="UP000609064"/>
    </source>
</evidence>
<evidence type="ECO:0000256" key="4">
    <source>
        <dbReference type="ARBA" id="ARBA00022989"/>
    </source>
</evidence>
<feature type="transmembrane region" description="Helical" evidence="6">
    <location>
        <begin position="250"/>
        <end position="271"/>
    </location>
</feature>
<feature type="domain" description="MacB-like periplasmic core" evidence="8">
    <location>
        <begin position="1"/>
        <end position="175"/>
    </location>
</feature>
<keyword evidence="10" id="KW-1185">Reference proteome</keyword>
<keyword evidence="5 6" id="KW-0472">Membrane</keyword>
<organism evidence="9 10">
    <name type="scientific">Emticicia aquatilis</name>
    <dbReference type="NCBI Taxonomy" id="1537369"/>
    <lineage>
        <taxon>Bacteria</taxon>
        <taxon>Pseudomonadati</taxon>
        <taxon>Bacteroidota</taxon>
        <taxon>Cytophagia</taxon>
        <taxon>Cytophagales</taxon>
        <taxon>Leadbetterellaceae</taxon>
        <taxon>Emticicia</taxon>
    </lineage>
</organism>
<evidence type="ECO:0000256" key="1">
    <source>
        <dbReference type="ARBA" id="ARBA00004651"/>
    </source>
</evidence>
<dbReference type="GO" id="GO:0005886">
    <property type="term" value="C:plasma membrane"/>
    <property type="evidence" value="ECO:0007669"/>
    <property type="project" value="UniProtKB-SubCell"/>
</dbReference>
<dbReference type="EMBL" id="BMKK01000004">
    <property type="protein sequence ID" value="GGD56409.1"/>
    <property type="molecule type" value="Genomic_DNA"/>
</dbReference>
<dbReference type="Proteomes" id="UP000609064">
    <property type="component" value="Unassembled WGS sequence"/>
</dbReference>
<proteinExistence type="predicted"/>
<comment type="subcellular location">
    <subcellularLocation>
        <location evidence="1">Cell membrane</location>
        <topology evidence="1">Multi-pass membrane protein</topology>
    </subcellularLocation>
</comment>
<dbReference type="InterPro" id="IPR025857">
    <property type="entry name" value="MacB_PCD"/>
</dbReference>
<evidence type="ECO:0000259" key="7">
    <source>
        <dbReference type="Pfam" id="PF02687"/>
    </source>
</evidence>
<evidence type="ECO:0000256" key="6">
    <source>
        <dbReference type="SAM" id="Phobius"/>
    </source>
</evidence>
<name>A0A917DNQ9_9BACT</name>
<evidence type="ECO:0000313" key="9">
    <source>
        <dbReference type="EMBL" id="GGD56409.1"/>
    </source>
</evidence>
<keyword evidence="3 6" id="KW-0812">Transmembrane</keyword>
<evidence type="ECO:0000256" key="5">
    <source>
        <dbReference type="ARBA" id="ARBA00023136"/>
    </source>
</evidence>
<gene>
    <name evidence="9" type="ORF">GCM10011514_20580</name>
</gene>
<dbReference type="Pfam" id="PF02687">
    <property type="entry name" value="FtsX"/>
    <property type="match status" value="1"/>
</dbReference>
<feature type="domain" description="ABC3 transporter permease C-terminal" evidence="7">
    <location>
        <begin position="250"/>
        <end position="369"/>
    </location>
</feature>